<reference evidence="1 2" key="1">
    <citation type="submission" date="2015-07" db="EMBL/GenBank/DDBJ databases">
        <authorList>
            <person name="Noorani M."/>
        </authorList>
    </citation>
    <scope>NUCLEOTIDE SEQUENCE [LARGE SCALE GENOMIC DNA]</scope>
    <source>
        <strain evidence="2">ATCC 25104 / DSM 625 / JCM 10724 / NBRC 103206 / NCIMB 11243 / YT-1</strain>
    </source>
</reference>
<dbReference type="Gene3D" id="2.60.40.1120">
    <property type="entry name" value="Carboxypeptidase-like, regulatory domain"/>
    <property type="match status" value="1"/>
</dbReference>
<accession>A0A0M9AC60</accession>
<dbReference type="PATRIC" id="fig|271.14.peg.224"/>
<dbReference type="GO" id="GO:0030246">
    <property type="term" value="F:carbohydrate binding"/>
    <property type="evidence" value="ECO:0007669"/>
    <property type="project" value="InterPro"/>
</dbReference>
<name>A0A0M9AC60_THEAQ</name>
<organism evidence="1 2">
    <name type="scientific">Thermus aquaticus</name>
    <dbReference type="NCBI Taxonomy" id="271"/>
    <lineage>
        <taxon>Bacteria</taxon>
        <taxon>Thermotogati</taxon>
        <taxon>Deinococcota</taxon>
        <taxon>Deinococci</taxon>
        <taxon>Thermales</taxon>
        <taxon>Thermaceae</taxon>
        <taxon>Thermus</taxon>
    </lineage>
</organism>
<dbReference type="Proteomes" id="UP000037685">
    <property type="component" value="Unassembled WGS sequence"/>
</dbReference>
<dbReference type="EMBL" id="LHCI01000106">
    <property type="protein sequence ID" value="KOX88992.1"/>
    <property type="molecule type" value="Genomic_DNA"/>
</dbReference>
<evidence type="ECO:0000313" key="2">
    <source>
        <dbReference type="Proteomes" id="UP000037685"/>
    </source>
</evidence>
<dbReference type="AlphaFoldDB" id="A0A0M9AC60"/>
<evidence type="ECO:0008006" key="3">
    <source>
        <dbReference type="Google" id="ProtNLM"/>
    </source>
</evidence>
<dbReference type="Pfam" id="PF13620">
    <property type="entry name" value="CarboxypepD_reg"/>
    <property type="match status" value="1"/>
</dbReference>
<dbReference type="InterPro" id="IPR013784">
    <property type="entry name" value="Carb-bd-like_fold"/>
</dbReference>
<sequence length="778" mass="85335">MRRKLWALVVGVLWYLYLSLGLAQNPGGRLEALNHPETLPSRPISLLFRATGPLHGPVKVQLPPGWTLLLPPEEVINVPEGQATTLLLVIQPPPSTPEGMHTILLQVGSVQAASRVRVQGVRALHLTVAEAPPWADGPYKAMFLLANRGTRKERVTLKAWATLSKVEGVAPAALELDPGQEAKVSVTLRPQPPTGEVAVDFVRLEAEGEGVRAAATANVTLLPKPGTLLERFHTLPARLVLEYTPRGWTYALTARGPTASGAKDLLDFRLKPSEVGISYRKDPFFGEARLDAQGLSLKTSWQDEPWEVQTALAASAAQLSATWKSPPFRLTLEALSRQGVPLLGVRVTYRKAFLLAEPCPLEEDCTSEAKPLLLEAQVWHRRALLDVAEGPGGESEARLSVGLPPWQLDWGASRRGEGWNLAFGLSRSLESFSQVYLRASLESAPKSVGRKDVTAGFILPWPTPKDRLSGEVSWQGELWSLNLEWREAQGLYARLRGTLGASPTLQAQAGLVFPGNPALKSLALTMNWHGSSWNPGAAVDGEVPLGEGTLTYEAEINSQGFRWRTSYALAFRLPLYLKPGLGQVSGQVRNPGGEPIEGLYLTLGRLATRTDAEGRFWFPAVPEGEHVLAFLSTGYLSQPPLPLRLAVKAGEEVRLDLTLMPTGVVRGRIRLVLPEPEPGVIYGIPDLNPEKLLASLLVEARQGDQIIRRYTDGQGTFYFGALTPGRWQIRIFFDRFPGAYRLEPDFQEVEITSGANVALEFRLYPLPRPIQFEEEESL</sequence>
<dbReference type="SUPFAM" id="SSF49452">
    <property type="entry name" value="Starch-binding domain-like"/>
    <property type="match status" value="1"/>
</dbReference>
<gene>
    <name evidence="1" type="ORF">BVI061214_00135</name>
</gene>
<proteinExistence type="predicted"/>
<comment type="caution">
    <text evidence="1">The sequence shown here is derived from an EMBL/GenBank/DDBJ whole genome shotgun (WGS) entry which is preliminary data.</text>
</comment>
<protein>
    <recommendedName>
        <fullName evidence="3">Carboxypeptidase regulatory-like domain-containing protein</fullName>
    </recommendedName>
</protein>
<evidence type="ECO:0000313" key="1">
    <source>
        <dbReference type="EMBL" id="KOX88992.1"/>
    </source>
</evidence>